<keyword evidence="4" id="KW-1185">Reference proteome</keyword>
<feature type="domain" description="DUF4422" evidence="2">
    <location>
        <begin position="395"/>
        <end position="633"/>
    </location>
</feature>
<evidence type="ECO:0000313" key="3">
    <source>
        <dbReference type="EMBL" id="GGI14205.1"/>
    </source>
</evidence>
<dbReference type="AlphaFoldDB" id="A0A8J3AJZ2"/>
<dbReference type="InterPro" id="IPR029044">
    <property type="entry name" value="Nucleotide-diphossugar_trans"/>
</dbReference>
<dbReference type="CDD" id="cd00761">
    <property type="entry name" value="Glyco_tranf_GTA_type"/>
    <property type="match status" value="1"/>
</dbReference>
<dbReference type="SUPFAM" id="SSF53448">
    <property type="entry name" value="Nucleotide-diphospho-sugar transferases"/>
    <property type="match status" value="2"/>
</dbReference>
<dbReference type="RefSeq" id="WP_188355143.1">
    <property type="nucleotide sequence ID" value="NZ_BMDH01000002.1"/>
</dbReference>
<dbReference type="InterPro" id="IPR025536">
    <property type="entry name" value="DUF4422"/>
</dbReference>
<evidence type="ECO:0000259" key="1">
    <source>
        <dbReference type="Pfam" id="PF00535"/>
    </source>
</evidence>
<comment type="caution">
    <text evidence="3">The sequence shown here is derived from an EMBL/GenBank/DDBJ whole genome shotgun (WGS) entry which is preliminary data.</text>
</comment>
<evidence type="ECO:0008006" key="5">
    <source>
        <dbReference type="Google" id="ProtNLM"/>
    </source>
</evidence>
<dbReference type="Gene3D" id="3.90.550.10">
    <property type="entry name" value="Spore Coat Polysaccharide Biosynthesis Protein SpsA, Chain A"/>
    <property type="match status" value="2"/>
</dbReference>
<dbReference type="InterPro" id="IPR002495">
    <property type="entry name" value="Glyco_trans_8"/>
</dbReference>
<reference evidence="3" key="1">
    <citation type="journal article" date="2014" name="Int. J. Syst. Evol. Microbiol.">
        <title>Complete genome sequence of Corynebacterium casei LMG S-19264T (=DSM 44701T), isolated from a smear-ripened cheese.</title>
        <authorList>
            <consortium name="US DOE Joint Genome Institute (JGI-PGF)"/>
            <person name="Walter F."/>
            <person name="Albersmeier A."/>
            <person name="Kalinowski J."/>
            <person name="Ruckert C."/>
        </authorList>
    </citation>
    <scope>NUCLEOTIDE SEQUENCE</scope>
    <source>
        <strain evidence="3">CCM 8606</strain>
    </source>
</reference>
<dbReference type="PANTHER" id="PTHR22916">
    <property type="entry name" value="GLYCOSYLTRANSFERASE"/>
    <property type="match status" value="1"/>
</dbReference>
<gene>
    <name evidence="3" type="ORF">GCM10007377_09770</name>
</gene>
<evidence type="ECO:0000259" key="2">
    <source>
        <dbReference type="Pfam" id="PF14393"/>
    </source>
</evidence>
<reference evidence="3" key="2">
    <citation type="submission" date="2020-09" db="EMBL/GenBank/DDBJ databases">
        <authorList>
            <person name="Sun Q."/>
            <person name="Sedlacek I."/>
        </authorList>
    </citation>
    <scope>NUCLEOTIDE SEQUENCE</scope>
    <source>
        <strain evidence="3">CCM 8606</strain>
    </source>
</reference>
<dbReference type="Pfam" id="PF01501">
    <property type="entry name" value="Glyco_transf_8"/>
    <property type="match status" value="1"/>
</dbReference>
<dbReference type="CDD" id="cd04194">
    <property type="entry name" value="GT8_A4GalT_like"/>
    <property type="match status" value="1"/>
</dbReference>
<dbReference type="GO" id="GO:0016758">
    <property type="term" value="F:hexosyltransferase activity"/>
    <property type="evidence" value="ECO:0007669"/>
    <property type="project" value="UniProtKB-ARBA"/>
</dbReference>
<dbReference type="Proteomes" id="UP000619536">
    <property type="component" value="Unassembled WGS sequence"/>
</dbReference>
<sequence length="1015" mass="117909">MAELSIIIPVYNKRDFLPACVQSIQDQDFDDFEIVIVDDGSSDNSLNVAYEMANRDSRIKVIALEQNCGTLIARKRGIESSTGKYVTFIDPDDEFTQGVLSKLMNEVHLSDVDILHFGIKVVADTLEEKTVAGMESFMNPIPRTLCSPEILRIAFGQNGFDWNLAHKIFRGSLIRGITEYIDEQYLVRSEDLYTFFVIAYFAKSYKALANSQYYIYHLDRGVSSIDSLSAKDYEYICQQDSMADSLCMDFINKTDNDAVELTEVYHAIHKKLVQHSLNEWNDCVDLSLKKEAIAYAQEHFTDSDIYWELYRYLRDATYKTFHELTSGKQLHDIDDNLQLIDLYKELIKQIDISKVVYVDRQSVENRSLAIQHSKDLERAMIQREKISAYSNQPIRIFVTTHKEVDIPDGSILQPVQVGSKTQRLSWALQDDAGENIADKNPMYCELTTQYWAWKNVDADYYGFCHYRRYFNFSSTDYKENAYGEIMDDYIDAKAIAKYGLDDETIRNSIEGYDVITTRFGDLRKIIEGHGTPKEVWEAAPKLIDEDLHRMYDIVCELQPAYKQDAIAFLNGHQSCFCNMFIMRKEIFQDYCEWLFPLLEEFERRTDMSRYSKEALRTPGHLAERLLNIYLLHHKRIGAGWKTKELQCVHFTSPAPQEQIEELLTVDNPASIVPVVFAADDNYVPQLATTMYSAMANADSSRFYDVVVLQSNITWAKQQRLKEFFKKQFDNMELRFINVDRLVSGVELSTNNEHISVETYYRFLIQEVLPFYDKVLYLDSDIVINGNIAELFDTQLGDNLLAAVRDIDFLGNLNMKDGNRLEYNREVLGMKNPYEYFQAGVLVLNTKAMREQYSITQWLEFASNPDYIYNDQDVLNVCCEGRVEYLDWNWNVMHDCANRVANVFSYAPNSAFDAYQASRQNPLIIHYAGFEKPWKNPDCDFASYYWRYARQTPFYERLLKKIEHENFRPASKRQILHENAIGEQNPLRKVIDPIAPLGSPQREAAKAIVRKLRGRK</sequence>
<protein>
    <recommendedName>
        <fullName evidence="5">DUF4422 domain-containing protein</fullName>
    </recommendedName>
</protein>
<name>A0A8J3AJZ2_9BIFI</name>
<accession>A0A8J3AJZ2</accession>
<dbReference type="EMBL" id="BMDH01000002">
    <property type="protein sequence ID" value="GGI14205.1"/>
    <property type="molecule type" value="Genomic_DNA"/>
</dbReference>
<dbReference type="PANTHER" id="PTHR22916:SF3">
    <property type="entry name" value="UDP-GLCNAC:BETAGAL BETA-1,3-N-ACETYLGLUCOSAMINYLTRANSFERASE-LIKE PROTEIN 1"/>
    <property type="match status" value="1"/>
</dbReference>
<dbReference type="InterPro" id="IPR001173">
    <property type="entry name" value="Glyco_trans_2-like"/>
</dbReference>
<dbReference type="Pfam" id="PF14393">
    <property type="entry name" value="DUF4422"/>
    <property type="match status" value="1"/>
</dbReference>
<proteinExistence type="predicted"/>
<dbReference type="Pfam" id="PF00535">
    <property type="entry name" value="Glycos_transf_2"/>
    <property type="match status" value="1"/>
</dbReference>
<feature type="domain" description="Glycosyltransferase 2-like" evidence="1">
    <location>
        <begin position="5"/>
        <end position="132"/>
    </location>
</feature>
<organism evidence="3 4">
    <name type="scientific">Galliscardovia ingluviei</name>
    <dbReference type="NCBI Taxonomy" id="1769422"/>
    <lineage>
        <taxon>Bacteria</taxon>
        <taxon>Bacillati</taxon>
        <taxon>Actinomycetota</taxon>
        <taxon>Actinomycetes</taxon>
        <taxon>Bifidobacteriales</taxon>
        <taxon>Bifidobacteriaceae</taxon>
        <taxon>Galliscardovia</taxon>
    </lineage>
</organism>
<evidence type="ECO:0000313" key="4">
    <source>
        <dbReference type="Proteomes" id="UP000619536"/>
    </source>
</evidence>